<accession>A0A4R0RKR5</accession>
<feature type="compositionally biased region" description="Acidic residues" evidence="1">
    <location>
        <begin position="110"/>
        <end position="156"/>
    </location>
</feature>
<dbReference type="Proteomes" id="UP000292702">
    <property type="component" value="Unassembled WGS sequence"/>
</dbReference>
<comment type="caution">
    <text evidence="2">The sequence shown here is derived from an EMBL/GenBank/DDBJ whole genome shotgun (WGS) entry which is preliminary data.</text>
</comment>
<dbReference type="EMBL" id="RWJN01000044">
    <property type="protein sequence ID" value="TCD69300.1"/>
    <property type="molecule type" value="Genomic_DNA"/>
</dbReference>
<protein>
    <submittedName>
        <fullName evidence="2">Uncharacterized protein</fullName>
    </submittedName>
</protein>
<sequence length="522" mass="59073">MEEDTPCYKPPLPNIFAPLLPVELTDAIVQSFPTNGRSLKNLSLVSRAWRLRMASLLYRDMVVFEKHPQQGLDQFIEFIQSPQQIISNYIVNLTVSNRSGAGFADKDGGDDVSSSEDDASDSEDDASDSEDDASDSEDDASDSEDDANGSEDDDADWAPVSMSQDRLVLMLAKLPALRTFKSTLLRWDCNLESKPPINFRPRAMKTLAFSCLELLVSEPAKSDYDWRTFQAEHAFVQLCSLFSRVDNLELEMIEFTRSAHALDYEVDEEEFMSSAIRDIRLPDYFQPRALRVKGLFDTLLLFEILKNSHLTAVNHFDASLTVVEFCRAWQKIIQDIGPTLRSLVLDFFAWTPRGSKEDDEDELGGDDDRSGSEVDYMVYILSFDDVQKSENRGMLRALYTSVATLPSAVKELIIIFKIIPDIDTLHDCIAVSPNLWRKVDRTLVAAQFTLVRIVFRAVKNTEPLYSYRCIQRKFVNRPLSAMFVREAAISIEQSLPKLKEKLGSSLQFFADKSVDMCAMTAL</sequence>
<evidence type="ECO:0000313" key="2">
    <source>
        <dbReference type="EMBL" id="TCD69300.1"/>
    </source>
</evidence>
<proteinExistence type="predicted"/>
<feature type="region of interest" description="Disordered" evidence="1">
    <location>
        <begin position="102"/>
        <end position="158"/>
    </location>
</feature>
<evidence type="ECO:0000313" key="3">
    <source>
        <dbReference type="Proteomes" id="UP000292702"/>
    </source>
</evidence>
<organism evidence="2 3">
    <name type="scientific">Steccherinum ochraceum</name>
    <dbReference type="NCBI Taxonomy" id="92696"/>
    <lineage>
        <taxon>Eukaryota</taxon>
        <taxon>Fungi</taxon>
        <taxon>Dikarya</taxon>
        <taxon>Basidiomycota</taxon>
        <taxon>Agaricomycotina</taxon>
        <taxon>Agaricomycetes</taxon>
        <taxon>Polyporales</taxon>
        <taxon>Steccherinaceae</taxon>
        <taxon>Steccherinum</taxon>
    </lineage>
</organism>
<evidence type="ECO:0000256" key="1">
    <source>
        <dbReference type="SAM" id="MobiDB-lite"/>
    </source>
</evidence>
<gene>
    <name evidence="2" type="ORF">EIP91_008055</name>
</gene>
<keyword evidence="3" id="KW-1185">Reference proteome</keyword>
<name>A0A4R0RKR5_9APHY</name>
<dbReference type="AlphaFoldDB" id="A0A4R0RKR5"/>
<reference evidence="2 3" key="1">
    <citation type="submission" date="2018-11" db="EMBL/GenBank/DDBJ databases">
        <title>Genome assembly of Steccherinum ochraceum LE-BIN_3174, the white-rot fungus of the Steccherinaceae family (The Residual Polyporoid clade, Polyporales, Basidiomycota).</title>
        <authorList>
            <person name="Fedorova T.V."/>
            <person name="Glazunova O.A."/>
            <person name="Landesman E.O."/>
            <person name="Moiseenko K.V."/>
            <person name="Psurtseva N.V."/>
            <person name="Savinova O.S."/>
            <person name="Shakhova N.V."/>
            <person name="Tyazhelova T.V."/>
            <person name="Vasina D.V."/>
        </authorList>
    </citation>
    <scope>NUCLEOTIDE SEQUENCE [LARGE SCALE GENOMIC DNA]</scope>
    <source>
        <strain evidence="2 3">LE-BIN_3174</strain>
    </source>
</reference>